<dbReference type="RefSeq" id="WP_343993516.1">
    <property type="nucleotide sequence ID" value="NZ_BAAALG010000007.1"/>
</dbReference>
<proteinExistence type="predicted"/>
<evidence type="ECO:0000313" key="3">
    <source>
        <dbReference type="Proteomes" id="UP001501581"/>
    </source>
</evidence>
<name>A0ABN1TSL3_9ACTN</name>
<reference evidence="2 3" key="1">
    <citation type="journal article" date="2019" name="Int. J. Syst. Evol. Microbiol.">
        <title>The Global Catalogue of Microorganisms (GCM) 10K type strain sequencing project: providing services to taxonomists for standard genome sequencing and annotation.</title>
        <authorList>
            <consortium name="The Broad Institute Genomics Platform"/>
            <consortium name="The Broad Institute Genome Sequencing Center for Infectious Disease"/>
            <person name="Wu L."/>
            <person name="Ma J."/>
        </authorList>
    </citation>
    <scope>NUCLEOTIDE SEQUENCE [LARGE SCALE GENOMIC DNA]</scope>
    <source>
        <strain evidence="2 3">JCM 13008</strain>
    </source>
</reference>
<evidence type="ECO:0000256" key="1">
    <source>
        <dbReference type="SAM" id="Coils"/>
    </source>
</evidence>
<evidence type="ECO:0000313" key="2">
    <source>
        <dbReference type="EMBL" id="GAA1100419.1"/>
    </source>
</evidence>
<organism evidence="2 3">
    <name type="scientific">Nocardioides dubius</name>
    <dbReference type="NCBI Taxonomy" id="317019"/>
    <lineage>
        <taxon>Bacteria</taxon>
        <taxon>Bacillati</taxon>
        <taxon>Actinomycetota</taxon>
        <taxon>Actinomycetes</taxon>
        <taxon>Propionibacteriales</taxon>
        <taxon>Nocardioidaceae</taxon>
        <taxon>Nocardioides</taxon>
    </lineage>
</organism>
<protein>
    <recommendedName>
        <fullName evidence="4">Type II toxin-antitoxin system RelE/ParE family toxin</fullName>
    </recommendedName>
</protein>
<dbReference type="EMBL" id="BAAALG010000007">
    <property type="protein sequence ID" value="GAA1100419.1"/>
    <property type="molecule type" value="Genomic_DNA"/>
</dbReference>
<gene>
    <name evidence="2" type="ORF">GCM10009668_17900</name>
</gene>
<sequence length="153" mass="17367">MAEKWSAEFYRDVHGRLPVRDWMEALGPQQFAALSAAILHVLEPNGLSLARTQWLKPLKQGLYEFRIRHSEREILAAYAEADASGPEAPPARILLRVFVAFRGAKVILLISGYDKGRDPSARRQQKEIANARKALRAWEIERAAAKKHRGTQR</sequence>
<accession>A0ABN1TSL3</accession>
<feature type="coiled-coil region" evidence="1">
    <location>
        <begin position="121"/>
        <end position="148"/>
    </location>
</feature>
<keyword evidence="1" id="KW-0175">Coiled coil</keyword>
<dbReference type="Proteomes" id="UP001501581">
    <property type="component" value="Unassembled WGS sequence"/>
</dbReference>
<comment type="caution">
    <text evidence="2">The sequence shown here is derived from an EMBL/GenBank/DDBJ whole genome shotgun (WGS) entry which is preliminary data.</text>
</comment>
<keyword evidence="3" id="KW-1185">Reference proteome</keyword>
<evidence type="ECO:0008006" key="4">
    <source>
        <dbReference type="Google" id="ProtNLM"/>
    </source>
</evidence>